<dbReference type="AlphaFoldDB" id="A0A074YFK9"/>
<evidence type="ECO:0000313" key="6">
    <source>
        <dbReference type="EMBL" id="KEQ92882.1"/>
    </source>
</evidence>
<sequence>MSNNGEVKARCLCGHYQLTISVPQEQLPLTASLCHCDSCRHGSGTLYMGAAYVPDDCIKTVQDSLSGLKASEWSSRRTSYICSTCGSTVLGKLDGRLWIHTGALDQLEDNVKIQRQIYIKDTQDGGFSNWLEGLHTKVHATLNDTLPADWPTTTTKPTKENGERLHVHCLCKGVNFWISRPLTSSAKPDNSESDVNRQNPDRGDYDMKNPWWLCADRTKFRSSVCSCNSCRLASSCDFVQWAFVPTTDLSLSVDGSVPFSYDAGTLKSYRSSDVATRYFCSDCGAMVFWNGDERPGLVDVAVGLFDAEEGSLAQDWLEWATNRVSYKCDGLDRAETLMTHVEVELHKWGQQPSTSGTPFKPEHIS</sequence>
<evidence type="ECO:0000256" key="4">
    <source>
        <dbReference type="ARBA" id="ARBA00023239"/>
    </source>
</evidence>
<dbReference type="HOGENOM" id="CLU_038839_2_0_1"/>
<keyword evidence="3" id="KW-0862">Zinc</keyword>
<dbReference type="GeneID" id="25367171"/>
<evidence type="ECO:0000256" key="1">
    <source>
        <dbReference type="ARBA" id="ARBA00005495"/>
    </source>
</evidence>
<evidence type="ECO:0000256" key="3">
    <source>
        <dbReference type="ARBA" id="ARBA00022833"/>
    </source>
</evidence>
<dbReference type="PROSITE" id="PS51891">
    <property type="entry name" value="CENP_V_GFA"/>
    <property type="match status" value="2"/>
</dbReference>
<name>A0A074YFK9_AURSE</name>
<comment type="similarity">
    <text evidence="1">Belongs to the Gfa family.</text>
</comment>
<keyword evidence="4" id="KW-0456">Lyase</keyword>
<dbReference type="PANTHER" id="PTHR33337">
    <property type="entry name" value="GFA DOMAIN-CONTAINING PROTEIN"/>
    <property type="match status" value="1"/>
</dbReference>
<evidence type="ECO:0000259" key="5">
    <source>
        <dbReference type="PROSITE" id="PS51891"/>
    </source>
</evidence>
<dbReference type="GO" id="GO:0016846">
    <property type="term" value="F:carbon-sulfur lyase activity"/>
    <property type="evidence" value="ECO:0007669"/>
    <property type="project" value="InterPro"/>
</dbReference>
<dbReference type="InParanoid" id="A0A074YFK9"/>
<dbReference type="Gene3D" id="3.90.1590.10">
    <property type="entry name" value="glutathione-dependent formaldehyde- activating enzyme (gfa)"/>
    <property type="match status" value="2"/>
</dbReference>
<keyword evidence="7" id="KW-1185">Reference proteome</keyword>
<evidence type="ECO:0000313" key="7">
    <source>
        <dbReference type="Proteomes" id="UP000030641"/>
    </source>
</evidence>
<dbReference type="OrthoDB" id="5422068at2759"/>
<dbReference type="EMBL" id="KL584768">
    <property type="protein sequence ID" value="KEQ92882.1"/>
    <property type="molecule type" value="Genomic_DNA"/>
</dbReference>
<reference evidence="6 7" key="1">
    <citation type="journal article" date="2014" name="BMC Genomics">
        <title>Genome sequencing of four Aureobasidium pullulans varieties: biotechnological potential, stress tolerance, and description of new species.</title>
        <authorList>
            <person name="Gostin Ar C."/>
            <person name="Ohm R.A."/>
            <person name="Kogej T."/>
            <person name="Sonjak S."/>
            <person name="Turk M."/>
            <person name="Zajc J."/>
            <person name="Zalar P."/>
            <person name="Grube M."/>
            <person name="Sun H."/>
            <person name="Han J."/>
            <person name="Sharma A."/>
            <person name="Chiniquy J."/>
            <person name="Ngan C.Y."/>
            <person name="Lipzen A."/>
            <person name="Barry K."/>
            <person name="Grigoriev I.V."/>
            <person name="Gunde-Cimerman N."/>
        </authorList>
    </citation>
    <scope>NUCLEOTIDE SEQUENCE [LARGE SCALE GENOMIC DNA]</scope>
    <source>
        <strain evidence="6 7">EXF-2481</strain>
    </source>
</reference>
<dbReference type="OMA" id="AWLEWWT"/>
<dbReference type="SUPFAM" id="SSF51316">
    <property type="entry name" value="Mss4-like"/>
    <property type="match status" value="2"/>
</dbReference>
<feature type="domain" description="CENP-V/GFA" evidence="5">
    <location>
        <begin position="201"/>
        <end position="317"/>
    </location>
</feature>
<protein>
    <recommendedName>
        <fullName evidence="5">CENP-V/GFA domain-containing protein</fullName>
    </recommendedName>
</protein>
<organism evidence="6 7">
    <name type="scientific">Aureobasidium subglaciale (strain EXF-2481)</name>
    <name type="common">Aureobasidium pullulans var. subglaciale</name>
    <dbReference type="NCBI Taxonomy" id="1043005"/>
    <lineage>
        <taxon>Eukaryota</taxon>
        <taxon>Fungi</taxon>
        <taxon>Dikarya</taxon>
        <taxon>Ascomycota</taxon>
        <taxon>Pezizomycotina</taxon>
        <taxon>Dothideomycetes</taxon>
        <taxon>Dothideomycetidae</taxon>
        <taxon>Dothideales</taxon>
        <taxon>Saccotheciaceae</taxon>
        <taxon>Aureobasidium</taxon>
    </lineage>
</organism>
<dbReference type="Pfam" id="PF04828">
    <property type="entry name" value="GFA"/>
    <property type="match status" value="2"/>
</dbReference>
<accession>A0A074YFK9</accession>
<gene>
    <name evidence="6" type="ORF">AUEXF2481DRAFT_42574</name>
</gene>
<keyword evidence="2" id="KW-0479">Metal-binding</keyword>
<dbReference type="GO" id="GO:0046872">
    <property type="term" value="F:metal ion binding"/>
    <property type="evidence" value="ECO:0007669"/>
    <property type="project" value="UniProtKB-KW"/>
</dbReference>
<dbReference type="InterPro" id="IPR006913">
    <property type="entry name" value="CENP-V/GFA"/>
</dbReference>
<feature type="domain" description="CENP-V/GFA" evidence="5">
    <location>
        <begin position="3"/>
        <end position="131"/>
    </location>
</feature>
<evidence type="ECO:0000256" key="2">
    <source>
        <dbReference type="ARBA" id="ARBA00022723"/>
    </source>
</evidence>
<dbReference type="RefSeq" id="XP_013341360.1">
    <property type="nucleotide sequence ID" value="XM_013485906.1"/>
</dbReference>
<dbReference type="InterPro" id="IPR011057">
    <property type="entry name" value="Mss4-like_sf"/>
</dbReference>
<dbReference type="STRING" id="1043005.A0A074YFK9"/>
<dbReference type="Proteomes" id="UP000030641">
    <property type="component" value="Unassembled WGS sequence"/>
</dbReference>
<dbReference type="PANTHER" id="PTHR33337:SF31">
    <property type="entry name" value="DUF636 DOMAIN PROTEIN (AFU_ORTHOLOGUE AFUA_2G12650)"/>
    <property type="match status" value="1"/>
</dbReference>
<proteinExistence type="inferred from homology"/>